<feature type="domain" description="Acyl-CoA dehydrogenase/oxidase C-terminal" evidence="7">
    <location>
        <begin position="227"/>
        <end position="374"/>
    </location>
</feature>
<evidence type="ECO:0000256" key="6">
    <source>
        <dbReference type="RuleBase" id="RU362125"/>
    </source>
</evidence>
<dbReference type="Pfam" id="PF02771">
    <property type="entry name" value="Acyl-CoA_dh_N"/>
    <property type="match status" value="1"/>
</dbReference>
<evidence type="ECO:0000256" key="3">
    <source>
        <dbReference type="ARBA" id="ARBA00022630"/>
    </source>
</evidence>
<evidence type="ECO:0000256" key="1">
    <source>
        <dbReference type="ARBA" id="ARBA00001974"/>
    </source>
</evidence>
<accession>A0ABT7A598</accession>
<feature type="domain" description="Acyl-CoA oxidase/dehydrogenase middle" evidence="8">
    <location>
        <begin position="121"/>
        <end position="210"/>
    </location>
</feature>
<evidence type="ECO:0000256" key="4">
    <source>
        <dbReference type="ARBA" id="ARBA00022827"/>
    </source>
</evidence>
<gene>
    <name evidence="10" type="ORF">NMN56_030465</name>
</gene>
<reference evidence="10 11" key="1">
    <citation type="submission" date="2023-05" db="EMBL/GenBank/DDBJ databases">
        <title>Streptantibioticus silvisoli sp. nov., acidotolerant actinomycetes 1 from pine litter.</title>
        <authorList>
            <person name="Swiecimska M."/>
            <person name="Golinska P."/>
            <person name="Sangal V."/>
            <person name="Wachnowicz B."/>
            <person name="Goodfellow M."/>
        </authorList>
    </citation>
    <scope>NUCLEOTIDE SEQUENCE [LARGE SCALE GENOMIC DNA]</scope>
    <source>
        <strain evidence="10 11">DSM 42109</strain>
    </source>
</reference>
<comment type="cofactor">
    <cofactor evidence="1 6">
        <name>FAD</name>
        <dbReference type="ChEBI" id="CHEBI:57692"/>
    </cofactor>
</comment>
<protein>
    <submittedName>
        <fullName evidence="10">Acyl-CoA dehydrogenase family protein</fullName>
    </submittedName>
</protein>
<dbReference type="Gene3D" id="1.10.540.10">
    <property type="entry name" value="Acyl-CoA dehydrogenase/oxidase, N-terminal domain"/>
    <property type="match status" value="1"/>
</dbReference>
<dbReference type="InterPro" id="IPR052161">
    <property type="entry name" value="Mycobact_Acyl-CoA_DH"/>
</dbReference>
<evidence type="ECO:0000256" key="2">
    <source>
        <dbReference type="ARBA" id="ARBA00009347"/>
    </source>
</evidence>
<dbReference type="SUPFAM" id="SSF56645">
    <property type="entry name" value="Acyl-CoA dehydrogenase NM domain-like"/>
    <property type="match status" value="1"/>
</dbReference>
<dbReference type="Proteomes" id="UP001214441">
    <property type="component" value="Unassembled WGS sequence"/>
</dbReference>
<comment type="caution">
    <text evidence="10">The sequence shown here is derived from an EMBL/GenBank/DDBJ whole genome shotgun (WGS) entry which is preliminary data.</text>
</comment>
<dbReference type="RefSeq" id="WP_274043026.1">
    <property type="nucleotide sequence ID" value="NZ_JANCPR020000037.1"/>
</dbReference>
<dbReference type="InterPro" id="IPR009075">
    <property type="entry name" value="AcylCo_DH/oxidase_C"/>
</dbReference>
<evidence type="ECO:0000313" key="10">
    <source>
        <dbReference type="EMBL" id="MDJ1136194.1"/>
    </source>
</evidence>
<organism evidence="10 11">
    <name type="scientific">Streptomyces iconiensis</name>
    <dbReference type="NCBI Taxonomy" id="1384038"/>
    <lineage>
        <taxon>Bacteria</taxon>
        <taxon>Bacillati</taxon>
        <taxon>Actinomycetota</taxon>
        <taxon>Actinomycetes</taxon>
        <taxon>Kitasatosporales</taxon>
        <taxon>Streptomycetaceae</taxon>
        <taxon>Streptomyces</taxon>
    </lineage>
</organism>
<dbReference type="SUPFAM" id="SSF47203">
    <property type="entry name" value="Acyl-CoA dehydrogenase C-terminal domain-like"/>
    <property type="match status" value="1"/>
</dbReference>
<dbReference type="InterPro" id="IPR046373">
    <property type="entry name" value="Acyl-CoA_Oxase/DH_mid-dom_sf"/>
</dbReference>
<dbReference type="PANTHER" id="PTHR43292">
    <property type="entry name" value="ACYL-COA DEHYDROGENASE"/>
    <property type="match status" value="1"/>
</dbReference>
<evidence type="ECO:0000259" key="9">
    <source>
        <dbReference type="Pfam" id="PF02771"/>
    </source>
</evidence>
<dbReference type="Gene3D" id="2.40.110.10">
    <property type="entry name" value="Butyryl-CoA Dehydrogenase, subunit A, domain 2"/>
    <property type="match status" value="1"/>
</dbReference>
<keyword evidence="3 6" id="KW-0285">Flavoprotein</keyword>
<dbReference type="Pfam" id="PF02770">
    <property type="entry name" value="Acyl-CoA_dh_M"/>
    <property type="match status" value="1"/>
</dbReference>
<evidence type="ECO:0000259" key="7">
    <source>
        <dbReference type="Pfam" id="PF00441"/>
    </source>
</evidence>
<dbReference type="Pfam" id="PF00441">
    <property type="entry name" value="Acyl-CoA_dh_1"/>
    <property type="match status" value="1"/>
</dbReference>
<name>A0ABT7A598_9ACTN</name>
<sequence length="385" mass="41596">MHLAPTERQRDLRAELRSYFRELIPPGARVPGSTPDPAEQRSLLRRIGADGLLGLGWPVEYGGQGRGPDEQFVFFDEAYRAGAPVSMVTLNTVGPTLMKYGTEEQKRYFLPRILSGDVVFAIGYTEPGAGTDLASLRTRAVRDAEDNWLIDGGKTFTSNAQQADWIWLACRTDPEAPKHKGISILLVPTDAPGFSWTPIETVGGLTTTATYYDGIRVPAGNLVGDENGGWGLITNQLNHERVALAAIGMQAEDHFADVLTYARDTGLAEQPWVQTRLAEAHARLAATRLLNWRLVGDVGAGSLAPGDASGVKFAGTESAVAVYALCQEVLGDAGLLRAGSEGVFGDGELERMNRAAQINTFGGGVSEVQREIVATMRLGMRRKKR</sequence>
<dbReference type="InterPro" id="IPR006091">
    <property type="entry name" value="Acyl-CoA_Oxase/DH_mid-dom"/>
</dbReference>
<dbReference type="InterPro" id="IPR009100">
    <property type="entry name" value="AcylCoA_DH/oxidase_NM_dom_sf"/>
</dbReference>
<dbReference type="InterPro" id="IPR036250">
    <property type="entry name" value="AcylCo_DH-like_C"/>
</dbReference>
<evidence type="ECO:0000256" key="5">
    <source>
        <dbReference type="ARBA" id="ARBA00023002"/>
    </source>
</evidence>
<dbReference type="InterPro" id="IPR037069">
    <property type="entry name" value="AcylCoA_DH/ox_N_sf"/>
</dbReference>
<feature type="domain" description="Acyl-CoA dehydrogenase/oxidase N-terminal" evidence="9">
    <location>
        <begin position="6"/>
        <end position="117"/>
    </location>
</feature>
<proteinExistence type="inferred from homology"/>
<dbReference type="PANTHER" id="PTHR43292:SF3">
    <property type="entry name" value="ACYL-COA DEHYDROGENASE FADE29"/>
    <property type="match status" value="1"/>
</dbReference>
<dbReference type="EMBL" id="JANCPR020000037">
    <property type="protein sequence ID" value="MDJ1136194.1"/>
    <property type="molecule type" value="Genomic_DNA"/>
</dbReference>
<keyword evidence="11" id="KW-1185">Reference proteome</keyword>
<evidence type="ECO:0000259" key="8">
    <source>
        <dbReference type="Pfam" id="PF02770"/>
    </source>
</evidence>
<dbReference type="Gene3D" id="1.20.140.10">
    <property type="entry name" value="Butyryl-CoA Dehydrogenase, subunit A, domain 3"/>
    <property type="match status" value="1"/>
</dbReference>
<dbReference type="InterPro" id="IPR013786">
    <property type="entry name" value="AcylCoA_DH/ox_N"/>
</dbReference>
<evidence type="ECO:0000313" key="11">
    <source>
        <dbReference type="Proteomes" id="UP001214441"/>
    </source>
</evidence>
<keyword evidence="4 6" id="KW-0274">FAD</keyword>
<keyword evidence="5 6" id="KW-0560">Oxidoreductase</keyword>
<comment type="similarity">
    <text evidence="2 6">Belongs to the acyl-CoA dehydrogenase family.</text>
</comment>